<comment type="caution">
    <text evidence="2">The sequence shown here is derived from an EMBL/GenBank/DDBJ whole genome shotgun (WGS) entry which is preliminary data.</text>
</comment>
<dbReference type="Gene3D" id="3.40.630.30">
    <property type="match status" value="1"/>
</dbReference>
<dbReference type="InterPro" id="IPR027365">
    <property type="entry name" value="GNAT_acetyltra_YdfB-like"/>
</dbReference>
<dbReference type="InterPro" id="IPR000182">
    <property type="entry name" value="GNAT_dom"/>
</dbReference>
<organism evidence="2 3">
    <name type="scientific">Paenibacillus silagei</name>
    <dbReference type="NCBI Taxonomy" id="1670801"/>
    <lineage>
        <taxon>Bacteria</taxon>
        <taxon>Bacillati</taxon>
        <taxon>Bacillota</taxon>
        <taxon>Bacilli</taxon>
        <taxon>Bacillales</taxon>
        <taxon>Paenibacillaceae</taxon>
        <taxon>Paenibacillus</taxon>
    </lineage>
</organism>
<protein>
    <submittedName>
        <fullName evidence="2">RimJ/RimL family protein N-acetyltransferase</fullName>
    </submittedName>
</protein>
<dbReference type="Pfam" id="PF12746">
    <property type="entry name" value="GNAT_acetyltran"/>
    <property type="match status" value="1"/>
</dbReference>
<dbReference type="PROSITE" id="PS51186">
    <property type="entry name" value="GNAT"/>
    <property type="match status" value="1"/>
</dbReference>
<proteinExistence type="predicted"/>
<evidence type="ECO:0000313" key="3">
    <source>
        <dbReference type="Proteomes" id="UP000773462"/>
    </source>
</evidence>
<gene>
    <name evidence="2" type="ORF">J2Z70_000857</name>
</gene>
<evidence type="ECO:0000259" key="1">
    <source>
        <dbReference type="PROSITE" id="PS51186"/>
    </source>
</evidence>
<evidence type="ECO:0000313" key="2">
    <source>
        <dbReference type="EMBL" id="MBP2110717.1"/>
    </source>
</evidence>
<dbReference type="InterPro" id="IPR016181">
    <property type="entry name" value="Acyl_CoA_acyltransferase"/>
</dbReference>
<feature type="domain" description="N-acetyltransferase" evidence="1">
    <location>
        <begin position="135"/>
        <end position="276"/>
    </location>
</feature>
<dbReference type="Proteomes" id="UP000773462">
    <property type="component" value="Unassembled WGS sequence"/>
</dbReference>
<name>A0ABS4NKW9_9BACL</name>
<accession>A0ABS4NKW9</accession>
<keyword evidence="3" id="KW-1185">Reference proteome</keyword>
<reference evidence="2 3" key="1">
    <citation type="submission" date="2021-03" db="EMBL/GenBank/DDBJ databases">
        <title>Genomic Encyclopedia of Type Strains, Phase IV (KMG-IV): sequencing the most valuable type-strain genomes for metagenomic binning, comparative biology and taxonomic classification.</title>
        <authorList>
            <person name="Goeker M."/>
        </authorList>
    </citation>
    <scope>NUCLEOTIDE SEQUENCE [LARGE SCALE GENOMIC DNA]</scope>
    <source>
        <strain evidence="2 3">DSM 101953</strain>
    </source>
</reference>
<dbReference type="SUPFAM" id="SSF55729">
    <property type="entry name" value="Acyl-CoA N-acyltransferases (Nat)"/>
    <property type="match status" value="1"/>
</dbReference>
<dbReference type="PANTHER" id="PTHR31143">
    <property type="match status" value="1"/>
</dbReference>
<dbReference type="RefSeq" id="WP_209869757.1">
    <property type="nucleotide sequence ID" value="NZ_JAGGLV010000002.1"/>
</dbReference>
<dbReference type="EMBL" id="JAGGLV010000002">
    <property type="protein sequence ID" value="MBP2110717.1"/>
    <property type="molecule type" value="Genomic_DNA"/>
</dbReference>
<sequence length="276" mass="31489">MLKLDSRDYALAWPLLKEVKINTLFAEGVLSGQTTGSVYVDSVHNPRSFYVAHEYGMSLVYGDSGNEEFNRSLSDYITNKAGHRHSAEWLQADPAGGWDPLIEAMLPKHNARLDADDTRRMYIQTRVNFTFDPEVYYRAKAQWYRQDAEIVQMDGEGFGEQTGAVIPRYFWRDAEHFLTSGRGYTLLWEGEQASSAFSAYRTTDQLEIGIESAPGHRGKYFAFSVCCKLIDYCLEQGLEPVWGCRQENVGSYRLAQKLGFKPLLNIPYYRLSELPA</sequence>
<dbReference type="PANTHER" id="PTHR31143:SF2">
    <property type="entry name" value="FR47-LIKE DOMAIN-CONTAINING PROTEIN-RELATED"/>
    <property type="match status" value="1"/>
</dbReference>